<accession>A0A142B967</accession>
<dbReference type="KEGG" id="emp:EZMO1_1095"/>
<organism evidence="1 2">
    <name type="scientific">Endozoicomonas montiporae CL-33</name>
    <dbReference type="NCBI Taxonomy" id="570277"/>
    <lineage>
        <taxon>Bacteria</taxon>
        <taxon>Pseudomonadati</taxon>
        <taxon>Pseudomonadota</taxon>
        <taxon>Gammaproteobacteria</taxon>
        <taxon>Oceanospirillales</taxon>
        <taxon>Endozoicomonadaceae</taxon>
        <taxon>Endozoicomonas</taxon>
    </lineage>
</organism>
<dbReference type="Proteomes" id="UP000071065">
    <property type="component" value="Chromosome"/>
</dbReference>
<evidence type="ECO:0000313" key="2">
    <source>
        <dbReference type="Proteomes" id="UP000071065"/>
    </source>
</evidence>
<sequence length="61" mass="7036">MDSHKQVDSRKDHTALFCQMTWKKNCLNPDVLEFYRELTSGSFIEQVVERNISGNASTSLE</sequence>
<dbReference type="EMBL" id="CP013251">
    <property type="protein sequence ID" value="AMO55293.1"/>
    <property type="molecule type" value="Genomic_DNA"/>
</dbReference>
<gene>
    <name evidence="1" type="ORF">EZMO1_1095</name>
</gene>
<dbReference type="PATRIC" id="fig|570277.3.peg.1193"/>
<evidence type="ECO:0000313" key="1">
    <source>
        <dbReference type="EMBL" id="AMO55293.1"/>
    </source>
</evidence>
<reference evidence="1 2" key="1">
    <citation type="journal article" date="2016" name="Front. Microbiol.">
        <title>Genomic Insight into the Host-Endosymbiont Relationship of Endozoicomonas montiporae CL-33(T) with its Coral Host.</title>
        <authorList>
            <person name="Ding J.-Y."/>
            <person name="Shiu J.-H."/>
            <person name="Chen W.-M."/>
            <person name="Chiang Y.-R."/>
            <person name="Tang S.-L."/>
        </authorList>
    </citation>
    <scope>NUCLEOTIDE SEQUENCE [LARGE SCALE GENOMIC DNA]</scope>
    <source>
        <strain evidence="1 2">CL-33</strain>
    </source>
</reference>
<dbReference type="AlphaFoldDB" id="A0A142B967"/>
<proteinExistence type="predicted"/>
<name>A0A142B967_9GAMM</name>
<dbReference type="STRING" id="570277.EZMO1_1095"/>
<protein>
    <submittedName>
        <fullName evidence="1">Uncharacterized protein</fullName>
    </submittedName>
</protein>